<dbReference type="InterPro" id="IPR041522">
    <property type="entry name" value="CdaR_GGDEF"/>
</dbReference>
<evidence type="ECO:0000259" key="3">
    <source>
        <dbReference type="Pfam" id="PF14361"/>
    </source>
</evidence>
<evidence type="ECO:0000313" key="5">
    <source>
        <dbReference type="EMBL" id="AKG47389.1"/>
    </source>
</evidence>
<feature type="domain" description="RsbT co-antagonist protein RsbRD N-terminal" evidence="3">
    <location>
        <begin position="29"/>
        <end position="165"/>
    </location>
</feature>
<dbReference type="InterPro" id="IPR051448">
    <property type="entry name" value="CdaR-like_regulators"/>
</dbReference>
<evidence type="ECO:0008006" key="6">
    <source>
        <dbReference type="Google" id="ProtNLM"/>
    </source>
</evidence>
<dbReference type="EMBL" id="KJ410765">
    <property type="protein sequence ID" value="AKG47389.1"/>
    <property type="molecule type" value="Genomic_DNA"/>
</dbReference>
<feature type="domain" description="CdaR GGDEF-like" evidence="4">
    <location>
        <begin position="180"/>
        <end position="278"/>
    </location>
</feature>
<dbReference type="Gene3D" id="1.10.10.2840">
    <property type="entry name" value="PucR C-terminal helix-turn-helix domain"/>
    <property type="match status" value="1"/>
</dbReference>
<name>A0A0F7G1S7_9MICC</name>
<feature type="domain" description="PucR C-terminal helix-turn-helix" evidence="2">
    <location>
        <begin position="338"/>
        <end position="387"/>
    </location>
</feature>
<geneLocation type="plasmid" evidence="5">
    <name>p2MP</name>
</geneLocation>
<protein>
    <recommendedName>
        <fullName evidence="6">PucR C-terminal helix-turn-helix domain-containing protein</fullName>
    </recommendedName>
</protein>
<dbReference type="Pfam" id="PF13556">
    <property type="entry name" value="HTH_30"/>
    <property type="match status" value="1"/>
</dbReference>
<dbReference type="InterPro" id="IPR025751">
    <property type="entry name" value="RsbRD_N_dom"/>
</dbReference>
<proteinExistence type="inferred from homology"/>
<dbReference type="Pfam" id="PF17853">
    <property type="entry name" value="GGDEF_2"/>
    <property type="match status" value="1"/>
</dbReference>
<comment type="similarity">
    <text evidence="1">Belongs to the CdaR family.</text>
</comment>
<accession>A0A0F7G1S7</accession>
<evidence type="ECO:0000256" key="1">
    <source>
        <dbReference type="ARBA" id="ARBA00006754"/>
    </source>
</evidence>
<sequence>MQMHNVVHIPDHLEDRWAELVGQARADVDTLVEQFAERVGQMEVYRAGVVSMEQVKVDAFGAFGYLLGQIGGNGDFKAEVIWTARRFGRARARIGIPLNDLLTAVRLNFQVLWAAFRFYAGPEDRELLVAGVEKIWAAVESYSNEVQSGYLEEASKMADKRHSERARLMTAILNSEVPDTEELHNLGRALGVDVESYFVVVATRVQHDNELNKVAGHLRASSHTVHIHSTGDHSLLISNWKGEDLQPLRRLLSASICGVAPVIHGLSGLARACRLAVEIVELNVSEVRGPTELKDLWLPFLAARLRDAAPELVASVLAGFKGTSEAEQQRLTEVALAFAHSGSMTKAGLQMYCHRNTVLNRLRKLEEITGYDMAVPADAALLLLAITAAQAETAS</sequence>
<dbReference type="Pfam" id="PF14361">
    <property type="entry name" value="RsbRD_N"/>
    <property type="match status" value="1"/>
</dbReference>
<evidence type="ECO:0000259" key="2">
    <source>
        <dbReference type="Pfam" id="PF13556"/>
    </source>
</evidence>
<dbReference type="PANTHER" id="PTHR33744">
    <property type="entry name" value="CARBOHYDRATE DIACID REGULATOR"/>
    <property type="match status" value="1"/>
</dbReference>
<reference evidence="5" key="1">
    <citation type="journal article" date="2011" name="Biologija">
        <title>Analysis of phthalate degradation operon from Arthrobacter sp. 68b.</title>
        <authorList>
            <person name="Stanislauskiene R."/>
            <person name="Rudenkov M."/>
            <person name="Karvelis L."/>
            <person name="Gasparaviciute R."/>
            <person name="Meskiene R."/>
            <person name="Casaite V."/>
            <person name="Meskys R."/>
        </authorList>
    </citation>
    <scope>NUCLEOTIDE SEQUENCE</scope>
    <source>
        <strain evidence="5">68b</strain>
        <plasmid evidence="5">p2MP</plasmid>
    </source>
</reference>
<dbReference type="RefSeq" id="WP_173160791.1">
    <property type="nucleotide sequence ID" value="NZ_KJ410765.1"/>
</dbReference>
<keyword evidence="5" id="KW-0614">Plasmid</keyword>
<organism evidence="5">
    <name type="scientific">Arthrobacter sp. 68b</name>
    <dbReference type="NCBI Taxonomy" id="311808"/>
    <lineage>
        <taxon>Bacteria</taxon>
        <taxon>Bacillati</taxon>
        <taxon>Actinomycetota</taxon>
        <taxon>Actinomycetes</taxon>
        <taxon>Micrococcales</taxon>
        <taxon>Micrococcaceae</taxon>
        <taxon>Arthrobacter</taxon>
    </lineage>
</organism>
<dbReference type="InterPro" id="IPR025736">
    <property type="entry name" value="PucR_C-HTH_dom"/>
</dbReference>
<dbReference type="AlphaFoldDB" id="A0A0F7G1S7"/>
<reference evidence="5" key="2">
    <citation type="submission" date="2014-02" db="EMBL/GenBank/DDBJ databases">
        <title>Plasmid-mediated 2-methylpyridine and pyridine degradation in Arthrobacter sp. 68b.</title>
        <authorList>
            <person name="Stanislauskiene R."/>
            <person name="Rutkiene R."/>
            <person name="Gasparaviciute R."/>
            <person name="Meskiene R."/>
            <person name="Bachamatova I."/>
            <person name="Marcinkeviciene L."/>
            <person name="Meskys R."/>
        </authorList>
    </citation>
    <scope>NUCLEOTIDE SEQUENCE</scope>
    <source>
        <strain evidence="5">68b</strain>
        <plasmid evidence="5">p2MP</plasmid>
    </source>
</reference>
<dbReference type="InterPro" id="IPR042070">
    <property type="entry name" value="PucR_C-HTH_sf"/>
</dbReference>
<evidence type="ECO:0000259" key="4">
    <source>
        <dbReference type="Pfam" id="PF17853"/>
    </source>
</evidence>